<keyword evidence="4" id="KW-1185">Reference proteome</keyword>
<evidence type="ECO:0000313" key="3">
    <source>
        <dbReference type="EMBL" id="OUD15742.1"/>
    </source>
</evidence>
<keyword evidence="1" id="KW-0812">Transmembrane</keyword>
<feature type="transmembrane region" description="Helical" evidence="1">
    <location>
        <begin position="130"/>
        <end position="157"/>
    </location>
</feature>
<evidence type="ECO:0000259" key="2">
    <source>
        <dbReference type="Pfam" id="PF09835"/>
    </source>
</evidence>
<sequence length="187" mass="21299">MAKKFFKRWLPNSSLFKTHPKLQFLGTLLHQPNLWHFNRNSLSGAAAVGLFCAFLPVPMQMLVAAVLAVLFRVNLPLSVSLVWLTNPITIPPIFYFSYRLGCFLLGTPPQFEAAGVKLSLEWILSILDEIWWPLLLGSLVMSVVAAILGYFTVQFLWRLHVNQSWRLRRIRQANKKSALPPQNNPTS</sequence>
<comment type="caution">
    <text evidence="3">The sequence shown here is derived from an EMBL/GenBank/DDBJ whole genome shotgun (WGS) entry which is preliminary data.</text>
</comment>
<keyword evidence="3" id="KW-0547">Nucleotide-binding</keyword>
<accession>A0A251XBC3</accession>
<keyword evidence="1" id="KW-0472">Membrane</keyword>
<dbReference type="OrthoDB" id="9786029at2"/>
<dbReference type="EMBL" id="MSLT01000006">
    <property type="protein sequence ID" value="OUD15742.1"/>
    <property type="molecule type" value="Genomic_DNA"/>
</dbReference>
<keyword evidence="1" id="KW-1133">Transmembrane helix</keyword>
<proteinExistence type="predicted"/>
<evidence type="ECO:0000256" key="1">
    <source>
        <dbReference type="SAM" id="Phobius"/>
    </source>
</evidence>
<feature type="domain" description="DUF2062" evidence="2">
    <location>
        <begin position="23"/>
        <end position="166"/>
    </location>
</feature>
<protein>
    <submittedName>
        <fullName evidence="3">ATP-binding protein</fullName>
    </submittedName>
</protein>
<dbReference type="AlphaFoldDB" id="A0A251XBC3"/>
<dbReference type="Pfam" id="PF09835">
    <property type="entry name" value="DUF2062"/>
    <property type="match status" value="1"/>
</dbReference>
<feature type="transmembrane region" description="Helical" evidence="1">
    <location>
        <begin position="45"/>
        <end position="71"/>
    </location>
</feature>
<dbReference type="PANTHER" id="PTHR40547">
    <property type="entry name" value="SLL0298 PROTEIN"/>
    <property type="match status" value="1"/>
</dbReference>
<gene>
    <name evidence="3" type="ORF">TPSD3_04325</name>
</gene>
<dbReference type="RefSeq" id="WP_086487343.1">
    <property type="nucleotide sequence ID" value="NZ_MSLT01000006.1"/>
</dbReference>
<reference evidence="3 4" key="1">
    <citation type="submission" date="2016-12" db="EMBL/GenBank/DDBJ databases">
        <title>Thioflexothrix psekupsii D3 genome sequencing and assembly.</title>
        <authorList>
            <person name="Fomenkov A."/>
            <person name="Vincze T."/>
            <person name="Grabovich M."/>
            <person name="Anton B.P."/>
            <person name="Dubinina G."/>
            <person name="Orlova M."/>
            <person name="Belousova E."/>
            <person name="Roberts R.J."/>
        </authorList>
    </citation>
    <scope>NUCLEOTIDE SEQUENCE [LARGE SCALE GENOMIC DNA]</scope>
    <source>
        <strain evidence="3">D3</strain>
    </source>
</reference>
<evidence type="ECO:0000313" key="4">
    <source>
        <dbReference type="Proteomes" id="UP000194798"/>
    </source>
</evidence>
<dbReference type="GO" id="GO:0005524">
    <property type="term" value="F:ATP binding"/>
    <property type="evidence" value="ECO:0007669"/>
    <property type="project" value="UniProtKB-KW"/>
</dbReference>
<dbReference type="InterPro" id="IPR018639">
    <property type="entry name" value="DUF2062"/>
</dbReference>
<name>A0A251XBC3_9GAMM</name>
<dbReference type="PANTHER" id="PTHR40547:SF1">
    <property type="entry name" value="SLL0298 PROTEIN"/>
    <property type="match status" value="1"/>
</dbReference>
<dbReference type="Proteomes" id="UP000194798">
    <property type="component" value="Unassembled WGS sequence"/>
</dbReference>
<organism evidence="3 4">
    <name type="scientific">Thioflexithrix psekupsensis</name>
    <dbReference type="NCBI Taxonomy" id="1570016"/>
    <lineage>
        <taxon>Bacteria</taxon>
        <taxon>Pseudomonadati</taxon>
        <taxon>Pseudomonadota</taxon>
        <taxon>Gammaproteobacteria</taxon>
        <taxon>Thiotrichales</taxon>
        <taxon>Thioflexithrix</taxon>
    </lineage>
</organism>
<keyword evidence="3" id="KW-0067">ATP-binding</keyword>